<proteinExistence type="predicted"/>
<dbReference type="Proteomes" id="UP001234178">
    <property type="component" value="Unassembled WGS sequence"/>
</dbReference>
<protein>
    <submittedName>
        <fullName evidence="1">Uncharacterized protein</fullName>
    </submittedName>
</protein>
<evidence type="ECO:0000313" key="2">
    <source>
        <dbReference type="Proteomes" id="UP001234178"/>
    </source>
</evidence>
<organism evidence="1 2">
    <name type="scientific">Daphnia magna</name>
    <dbReference type="NCBI Taxonomy" id="35525"/>
    <lineage>
        <taxon>Eukaryota</taxon>
        <taxon>Metazoa</taxon>
        <taxon>Ecdysozoa</taxon>
        <taxon>Arthropoda</taxon>
        <taxon>Crustacea</taxon>
        <taxon>Branchiopoda</taxon>
        <taxon>Diplostraca</taxon>
        <taxon>Cladocera</taxon>
        <taxon>Anomopoda</taxon>
        <taxon>Daphniidae</taxon>
        <taxon>Daphnia</taxon>
    </lineage>
</organism>
<reference evidence="1 2" key="1">
    <citation type="journal article" date="2023" name="Nucleic Acids Res.">
        <title>The hologenome of Daphnia magna reveals possible DNA methylation and microbiome-mediated evolution of the host genome.</title>
        <authorList>
            <person name="Chaturvedi A."/>
            <person name="Li X."/>
            <person name="Dhandapani V."/>
            <person name="Marshall H."/>
            <person name="Kissane S."/>
            <person name="Cuenca-Cambronero M."/>
            <person name="Asole G."/>
            <person name="Calvet F."/>
            <person name="Ruiz-Romero M."/>
            <person name="Marangio P."/>
            <person name="Guigo R."/>
            <person name="Rago D."/>
            <person name="Mirbahai L."/>
            <person name="Eastwood N."/>
            <person name="Colbourne J.K."/>
            <person name="Zhou J."/>
            <person name="Mallon E."/>
            <person name="Orsini L."/>
        </authorList>
    </citation>
    <scope>NUCLEOTIDE SEQUENCE [LARGE SCALE GENOMIC DNA]</scope>
    <source>
        <strain evidence="1">LRV0_1</strain>
    </source>
</reference>
<dbReference type="EMBL" id="JAOYFB010000037">
    <property type="protein sequence ID" value="KAK4024291.1"/>
    <property type="molecule type" value="Genomic_DNA"/>
</dbReference>
<gene>
    <name evidence="1" type="ORF">OUZ56_009675</name>
</gene>
<comment type="caution">
    <text evidence="1">The sequence shown here is derived from an EMBL/GenBank/DDBJ whole genome shotgun (WGS) entry which is preliminary data.</text>
</comment>
<keyword evidence="2" id="KW-1185">Reference proteome</keyword>
<accession>A0ABR0AGQ5</accession>
<evidence type="ECO:0000313" key="1">
    <source>
        <dbReference type="EMBL" id="KAK4024291.1"/>
    </source>
</evidence>
<name>A0ABR0AGQ5_9CRUS</name>
<sequence length="74" mass="8615">MTLTRIFPDNTHLSQRRPIDVMLVRLRRPMDSPLFNVLVFGTGFEYGNVRLARIQFLFLVQPMGRLLDGGLRQL</sequence>